<dbReference type="Proteomes" id="UP000242886">
    <property type="component" value="Chromosome SDENCHOL"/>
</dbReference>
<dbReference type="AlphaFoldDB" id="A0A7Z7HRY8"/>
<name>A0A7Z7HRY8_9PROT</name>
<feature type="coiled-coil region" evidence="1">
    <location>
        <begin position="28"/>
        <end position="55"/>
    </location>
</feature>
<gene>
    <name evidence="2" type="ORF">SDENCHOL_20469</name>
</gene>
<reference evidence="2" key="1">
    <citation type="submission" date="2017-03" db="EMBL/GenBank/DDBJ databases">
        <authorList>
            <consortium name="AG Boll"/>
        </authorList>
    </citation>
    <scope>NUCLEOTIDE SEQUENCE [LARGE SCALE GENOMIC DNA]</scope>
    <source>
        <strain evidence="2">Chol</strain>
    </source>
</reference>
<organism evidence="2 3">
    <name type="scientific">Sterolibacterium denitrificans</name>
    <dbReference type="NCBI Taxonomy" id="157592"/>
    <lineage>
        <taxon>Bacteria</taxon>
        <taxon>Pseudomonadati</taxon>
        <taxon>Pseudomonadota</taxon>
        <taxon>Betaproteobacteria</taxon>
        <taxon>Nitrosomonadales</taxon>
        <taxon>Sterolibacteriaceae</taxon>
        <taxon>Sterolibacterium</taxon>
    </lineage>
</organism>
<dbReference type="EMBL" id="LT837803">
    <property type="protein sequence ID" value="SMB27789.1"/>
    <property type="molecule type" value="Genomic_DNA"/>
</dbReference>
<sequence>MISKEAAMNEELHQLEERTRALPEYAKAMALLAEREQLEQQLQALDHRIEALAAAGKLARIDHLRQNLLLSHRAWPPVG</sequence>
<evidence type="ECO:0000256" key="1">
    <source>
        <dbReference type="SAM" id="Coils"/>
    </source>
</evidence>
<keyword evidence="3" id="KW-1185">Reference proteome</keyword>
<proteinExistence type="predicted"/>
<keyword evidence="1" id="KW-0175">Coiled coil</keyword>
<accession>A0A7Z7HRY8</accession>
<protein>
    <submittedName>
        <fullName evidence="2">Uncharacterized protein</fullName>
    </submittedName>
</protein>
<evidence type="ECO:0000313" key="3">
    <source>
        <dbReference type="Proteomes" id="UP000242886"/>
    </source>
</evidence>
<evidence type="ECO:0000313" key="2">
    <source>
        <dbReference type="EMBL" id="SMB27789.1"/>
    </source>
</evidence>